<dbReference type="Pfam" id="PF00512">
    <property type="entry name" value="HisKA"/>
    <property type="match status" value="1"/>
</dbReference>
<keyword evidence="11" id="KW-0175">Coiled coil</keyword>
<evidence type="ECO:0000313" key="15">
    <source>
        <dbReference type="Proteomes" id="UP000215145"/>
    </source>
</evidence>
<evidence type="ECO:0000256" key="7">
    <source>
        <dbReference type="ARBA" id="ARBA00022777"/>
    </source>
</evidence>
<dbReference type="GO" id="GO:0005524">
    <property type="term" value="F:ATP binding"/>
    <property type="evidence" value="ECO:0007669"/>
    <property type="project" value="UniProtKB-KW"/>
</dbReference>
<dbReference type="PROSITE" id="PS50109">
    <property type="entry name" value="HIS_KIN"/>
    <property type="match status" value="1"/>
</dbReference>
<feature type="transmembrane region" description="Helical" evidence="12">
    <location>
        <begin position="138"/>
        <end position="155"/>
    </location>
</feature>
<dbReference type="EC" id="2.7.13.3" evidence="3"/>
<dbReference type="SMART" id="SM00388">
    <property type="entry name" value="HisKA"/>
    <property type="match status" value="1"/>
</dbReference>
<dbReference type="Proteomes" id="UP000215145">
    <property type="component" value="Unassembled WGS sequence"/>
</dbReference>
<feature type="transmembrane region" description="Helical" evidence="12">
    <location>
        <begin position="104"/>
        <end position="126"/>
    </location>
</feature>
<dbReference type="EMBL" id="NMUQ01000002">
    <property type="protein sequence ID" value="OXM14085.1"/>
    <property type="molecule type" value="Genomic_DNA"/>
</dbReference>
<dbReference type="Gene3D" id="3.30.565.10">
    <property type="entry name" value="Histidine kinase-like ATPase, C-terminal domain"/>
    <property type="match status" value="1"/>
</dbReference>
<keyword evidence="12" id="KW-1133">Transmembrane helix</keyword>
<dbReference type="SUPFAM" id="SSF47384">
    <property type="entry name" value="Homodimeric domain of signal transducing histidine kinase"/>
    <property type="match status" value="1"/>
</dbReference>
<keyword evidence="12" id="KW-0812">Transmembrane</keyword>
<evidence type="ECO:0000256" key="2">
    <source>
        <dbReference type="ARBA" id="ARBA00006402"/>
    </source>
</evidence>
<accession>A0A229NWI6</accession>
<dbReference type="AlphaFoldDB" id="A0A229NWI6"/>
<dbReference type="GO" id="GO:0071555">
    <property type="term" value="P:cell wall organization"/>
    <property type="evidence" value="ECO:0007669"/>
    <property type="project" value="InterPro"/>
</dbReference>
<dbReference type="PRINTS" id="PR00344">
    <property type="entry name" value="BCTRLSENSOR"/>
</dbReference>
<dbReference type="SUPFAM" id="SSF55874">
    <property type="entry name" value="ATPase domain of HSP90 chaperone/DNA topoisomerase II/histidine kinase"/>
    <property type="match status" value="1"/>
</dbReference>
<dbReference type="FunFam" id="3.30.565.10:FF:000010">
    <property type="entry name" value="Sensor histidine kinase RcsC"/>
    <property type="match status" value="1"/>
</dbReference>
<comment type="caution">
    <text evidence="14">The sequence shown here is derived from an EMBL/GenBank/DDBJ whole genome shotgun (WGS) entry which is preliminary data.</text>
</comment>
<evidence type="ECO:0000256" key="6">
    <source>
        <dbReference type="ARBA" id="ARBA00022741"/>
    </source>
</evidence>
<keyword evidence="9" id="KW-0902">Two-component regulatory system</keyword>
<dbReference type="Gene3D" id="1.10.287.130">
    <property type="match status" value="1"/>
</dbReference>
<dbReference type="InterPro" id="IPR004358">
    <property type="entry name" value="Sig_transdc_His_kin-like_C"/>
</dbReference>
<feature type="transmembrane region" description="Helical" evidence="12">
    <location>
        <begin position="69"/>
        <end position="92"/>
    </location>
</feature>
<sequence length="467" mass="52760">MAFSKIFFLNISLLITIAYLFNLGYKMLFHRIRPWAQQALAACIFIVSGFLSMLFALEMPQEIRFDLRIVPLILAVLLFRSPWTVAVIGAGIGCGRLLFGISQASLAGLENMIILAIAAALLTAWYKRCGWSFTQKGIVAIVLITSLHTFLIYLSDLLPAGAYWNVIVPQTFPLTLLLSCFFVYMVRDFSKDQDRMRELKGMNHILRRQTKELRETKRELEEQARRLVLSSRYKSEFLANMSHELKTPLNSILLLSQLIEENEDKRSSEEDLRHAAMIGASGKELLHIIDDILDLSKVEAGKMNIHIELVSTLELIHSLQLQFQPLADRNEINFVVEMEPDAPSLMQTDSMRVQQILRNLLMNAFKFTEQGGIRLQVQKEKESDGKEWVRFAVSDTGIGIEKEKHNLIFEAFQQEDGAVTRKYGGTGLGLSISSQLAQLLGGRLELESCKGEGSVFTLIMPVAAELE</sequence>
<comment type="similarity">
    <text evidence="2">In the N-terminal section; belongs to the phytochrome family.</text>
</comment>
<dbReference type="Pfam" id="PF02518">
    <property type="entry name" value="HATPase_c"/>
    <property type="match status" value="1"/>
</dbReference>
<feature type="coiled-coil region" evidence="11">
    <location>
        <begin position="199"/>
        <end position="230"/>
    </location>
</feature>
<evidence type="ECO:0000256" key="1">
    <source>
        <dbReference type="ARBA" id="ARBA00000085"/>
    </source>
</evidence>
<reference evidence="14 15" key="1">
    <citation type="submission" date="2017-07" db="EMBL/GenBank/DDBJ databases">
        <title>Paenibacillus herberti R33 genome sequencing and assembly.</title>
        <authorList>
            <person name="Su W."/>
        </authorList>
    </citation>
    <scope>NUCLEOTIDE SEQUENCE [LARGE SCALE GENOMIC DNA]</scope>
    <source>
        <strain evidence="14 15">R33</strain>
    </source>
</reference>
<dbReference type="InterPro" id="IPR050736">
    <property type="entry name" value="Sensor_HK_Regulatory"/>
</dbReference>
<dbReference type="PANTHER" id="PTHR43711:SF26">
    <property type="entry name" value="SENSOR HISTIDINE KINASE RCSC"/>
    <property type="match status" value="1"/>
</dbReference>
<dbReference type="GO" id="GO:0000155">
    <property type="term" value="F:phosphorelay sensor kinase activity"/>
    <property type="evidence" value="ECO:0007669"/>
    <property type="project" value="InterPro"/>
</dbReference>
<protein>
    <recommendedName>
        <fullName evidence="10">Circadian input-output histidine kinase CikA</fullName>
        <ecNumber evidence="3">2.7.13.3</ecNumber>
    </recommendedName>
</protein>
<feature type="transmembrane region" description="Helical" evidence="12">
    <location>
        <begin position="35"/>
        <end position="57"/>
    </location>
</feature>
<keyword evidence="5" id="KW-0808">Transferase</keyword>
<dbReference type="CDD" id="cd00082">
    <property type="entry name" value="HisKA"/>
    <property type="match status" value="1"/>
</dbReference>
<evidence type="ECO:0000256" key="9">
    <source>
        <dbReference type="ARBA" id="ARBA00023012"/>
    </source>
</evidence>
<keyword evidence="8" id="KW-0067">ATP-binding</keyword>
<evidence type="ECO:0000313" key="14">
    <source>
        <dbReference type="EMBL" id="OXM14085.1"/>
    </source>
</evidence>
<feature type="transmembrane region" description="Helical" evidence="12">
    <location>
        <begin position="7"/>
        <end position="29"/>
    </location>
</feature>
<evidence type="ECO:0000256" key="12">
    <source>
        <dbReference type="SAM" id="Phobius"/>
    </source>
</evidence>
<dbReference type="RefSeq" id="WP_089524908.1">
    <property type="nucleotide sequence ID" value="NZ_NMUQ01000002.1"/>
</dbReference>
<evidence type="ECO:0000256" key="10">
    <source>
        <dbReference type="ARBA" id="ARBA00074306"/>
    </source>
</evidence>
<evidence type="ECO:0000256" key="3">
    <source>
        <dbReference type="ARBA" id="ARBA00012438"/>
    </source>
</evidence>
<dbReference type="CDD" id="cd16922">
    <property type="entry name" value="HATPase_EvgS-ArcB-TorS-like"/>
    <property type="match status" value="1"/>
</dbReference>
<dbReference type="PANTHER" id="PTHR43711">
    <property type="entry name" value="TWO-COMPONENT HISTIDINE KINASE"/>
    <property type="match status" value="1"/>
</dbReference>
<keyword evidence="7 14" id="KW-0418">Kinase</keyword>
<dbReference type="InterPro" id="IPR003661">
    <property type="entry name" value="HisK_dim/P_dom"/>
</dbReference>
<organism evidence="14 15">
    <name type="scientific">Paenibacillus herberti</name>
    <dbReference type="NCBI Taxonomy" id="1619309"/>
    <lineage>
        <taxon>Bacteria</taxon>
        <taxon>Bacillati</taxon>
        <taxon>Bacillota</taxon>
        <taxon>Bacilli</taxon>
        <taxon>Bacillales</taxon>
        <taxon>Paenibacillaceae</taxon>
        <taxon>Paenibacillus</taxon>
    </lineage>
</organism>
<evidence type="ECO:0000256" key="4">
    <source>
        <dbReference type="ARBA" id="ARBA00022553"/>
    </source>
</evidence>
<dbReference type="InterPro" id="IPR036890">
    <property type="entry name" value="HATPase_C_sf"/>
</dbReference>
<dbReference type="InterPro" id="IPR036097">
    <property type="entry name" value="HisK_dim/P_sf"/>
</dbReference>
<comment type="catalytic activity">
    <reaction evidence="1">
        <text>ATP + protein L-histidine = ADP + protein N-phospho-L-histidine.</text>
        <dbReference type="EC" id="2.7.13.3"/>
    </reaction>
</comment>
<dbReference type="GO" id="GO:0005886">
    <property type="term" value="C:plasma membrane"/>
    <property type="evidence" value="ECO:0007669"/>
    <property type="project" value="UniProtKB-SubCell"/>
</dbReference>
<evidence type="ECO:0000256" key="8">
    <source>
        <dbReference type="ARBA" id="ARBA00022840"/>
    </source>
</evidence>
<dbReference type="InterPro" id="IPR005467">
    <property type="entry name" value="His_kinase_dom"/>
</dbReference>
<keyword evidence="15" id="KW-1185">Reference proteome</keyword>
<evidence type="ECO:0000256" key="5">
    <source>
        <dbReference type="ARBA" id="ARBA00022679"/>
    </source>
</evidence>
<proteinExistence type="inferred from homology"/>
<evidence type="ECO:0000259" key="13">
    <source>
        <dbReference type="PROSITE" id="PS50109"/>
    </source>
</evidence>
<dbReference type="SMART" id="SM00387">
    <property type="entry name" value="HATPase_c"/>
    <property type="match status" value="1"/>
</dbReference>
<feature type="domain" description="Histidine kinase" evidence="13">
    <location>
        <begin position="240"/>
        <end position="464"/>
    </location>
</feature>
<feature type="transmembrane region" description="Helical" evidence="12">
    <location>
        <begin position="167"/>
        <end position="186"/>
    </location>
</feature>
<keyword evidence="12" id="KW-0472">Membrane</keyword>
<name>A0A229NWI6_9BACL</name>
<keyword evidence="6" id="KW-0547">Nucleotide-binding</keyword>
<dbReference type="InterPro" id="IPR003594">
    <property type="entry name" value="HATPase_dom"/>
</dbReference>
<gene>
    <name evidence="14" type="ORF">CGZ75_13945</name>
</gene>
<dbReference type="OrthoDB" id="9813394at2"/>
<evidence type="ECO:0000256" key="11">
    <source>
        <dbReference type="SAM" id="Coils"/>
    </source>
</evidence>
<keyword evidence="4" id="KW-0597">Phosphoprotein</keyword>